<protein>
    <recommendedName>
        <fullName evidence="2">Dockerin domain-containing protein</fullName>
    </recommendedName>
</protein>
<comment type="caution">
    <text evidence="1">The sequence shown here is derived from an EMBL/GenBank/DDBJ whole genome shotgun (WGS) entry which is preliminary data.</text>
</comment>
<accession>X1RQU0</accession>
<dbReference type="SUPFAM" id="SSF63446">
    <property type="entry name" value="Type I dockerin domain"/>
    <property type="match status" value="1"/>
</dbReference>
<sequence length="115" mass="13572">TYPDDHMDYIPMTNIPDTDIYYYNTTLTDVGYYDYHIWAEDTRSNDVETVSETWGLPPNWDVNMDGHTHFFDLAAIAIQYDKWGTPGWIREDVDNDGHVHFFDLAAVAIYYGEYW</sequence>
<proteinExistence type="predicted"/>
<dbReference type="GO" id="GO:0000272">
    <property type="term" value="P:polysaccharide catabolic process"/>
    <property type="evidence" value="ECO:0007669"/>
    <property type="project" value="InterPro"/>
</dbReference>
<gene>
    <name evidence="1" type="ORF">S06H3_57215</name>
</gene>
<dbReference type="InterPro" id="IPR036439">
    <property type="entry name" value="Dockerin_dom_sf"/>
</dbReference>
<evidence type="ECO:0000313" key="1">
    <source>
        <dbReference type="EMBL" id="GAI57884.1"/>
    </source>
</evidence>
<name>X1RQU0_9ZZZZ</name>
<evidence type="ECO:0008006" key="2">
    <source>
        <dbReference type="Google" id="ProtNLM"/>
    </source>
</evidence>
<dbReference type="AlphaFoldDB" id="X1RQU0"/>
<reference evidence="1" key="1">
    <citation type="journal article" date="2014" name="Front. Microbiol.">
        <title>High frequency of phylogenetically diverse reductive dehalogenase-homologous genes in deep subseafloor sedimentary metagenomes.</title>
        <authorList>
            <person name="Kawai M."/>
            <person name="Futagami T."/>
            <person name="Toyoda A."/>
            <person name="Takaki Y."/>
            <person name="Nishi S."/>
            <person name="Hori S."/>
            <person name="Arai W."/>
            <person name="Tsubouchi T."/>
            <person name="Morono Y."/>
            <person name="Uchiyama I."/>
            <person name="Ito T."/>
            <person name="Fujiyama A."/>
            <person name="Inagaki F."/>
            <person name="Takami H."/>
        </authorList>
    </citation>
    <scope>NUCLEOTIDE SEQUENCE</scope>
    <source>
        <strain evidence="1">Expedition CK06-06</strain>
    </source>
</reference>
<organism evidence="1">
    <name type="scientific">marine sediment metagenome</name>
    <dbReference type="NCBI Taxonomy" id="412755"/>
    <lineage>
        <taxon>unclassified sequences</taxon>
        <taxon>metagenomes</taxon>
        <taxon>ecological metagenomes</taxon>
    </lineage>
</organism>
<feature type="non-terminal residue" evidence="1">
    <location>
        <position position="1"/>
    </location>
</feature>
<dbReference type="Gene3D" id="1.10.1330.10">
    <property type="entry name" value="Dockerin domain"/>
    <property type="match status" value="1"/>
</dbReference>
<dbReference type="EMBL" id="BARV01036901">
    <property type="protein sequence ID" value="GAI57884.1"/>
    <property type="molecule type" value="Genomic_DNA"/>
</dbReference>